<accession>A0A0C3GA80</accession>
<dbReference type="Proteomes" id="UP000054166">
    <property type="component" value="Unassembled WGS sequence"/>
</dbReference>
<dbReference type="InParanoid" id="A0A0C3GA80"/>
<protein>
    <submittedName>
        <fullName evidence="1">Uncharacterized protein</fullName>
    </submittedName>
</protein>
<reference evidence="2" key="2">
    <citation type="submission" date="2015-01" db="EMBL/GenBank/DDBJ databases">
        <title>Evolutionary Origins and Diversification of the Mycorrhizal Mutualists.</title>
        <authorList>
            <consortium name="DOE Joint Genome Institute"/>
            <consortium name="Mycorrhizal Genomics Consortium"/>
            <person name="Kohler A."/>
            <person name="Kuo A."/>
            <person name="Nagy L.G."/>
            <person name="Floudas D."/>
            <person name="Copeland A."/>
            <person name="Barry K.W."/>
            <person name="Cichocki N."/>
            <person name="Veneault-Fourrey C."/>
            <person name="LaButti K."/>
            <person name="Lindquist E.A."/>
            <person name="Lipzen A."/>
            <person name="Lundell T."/>
            <person name="Morin E."/>
            <person name="Murat C."/>
            <person name="Riley R."/>
            <person name="Ohm R."/>
            <person name="Sun H."/>
            <person name="Tunlid A."/>
            <person name="Henrissat B."/>
            <person name="Grigoriev I.V."/>
            <person name="Hibbett D.S."/>
            <person name="Martin F."/>
        </authorList>
    </citation>
    <scope>NUCLEOTIDE SEQUENCE [LARGE SCALE GENOMIC DNA]</scope>
    <source>
        <strain evidence="2">F 1598</strain>
    </source>
</reference>
<sequence>MGVLFNLSGDKVFMFCHSIPHSINVTLRCQQLHSREMVVGLRRASVACRYLQIYVCTTPVPQQIYSAPGPVYRIVS</sequence>
<name>A0A0C3GA80_PILCF</name>
<evidence type="ECO:0000313" key="2">
    <source>
        <dbReference type="Proteomes" id="UP000054166"/>
    </source>
</evidence>
<reference evidence="1 2" key="1">
    <citation type="submission" date="2014-04" db="EMBL/GenBank/DDBJ databases">
        <authorList>
            <consortium name="DOE Joint Genome Institute"/>
            <person name="Kuo A."/>
            <person name="Tarkka M."/>
            <person name="Buscot F."/>
            <person name="Kohler A."/>
            <person name="Nagy L.G."/>
            <person name="Floudas D."/>
            <person name="Copeland A."/>
            <person name="Barry K.W."/>
            <person name="Cichocki N."/>
            <person name="Veneault-Fourrey C."/>
            <person name="LaButti K."/>
            <person name="Lindquist E.A."/>
            <person name="Lipzen A."/>
            <person name="Lundell T."/>
            <person name="Morin E."/>
            <person name="Murat C."/>
            <person name="Sun H."/>
            <person name="Tunlid A."/>
            <person name="Henrissat B."/>
            <person name="Grigoriev I.V."/>
            <person name="Hibbett D.S."/>
            <person name="Martin F."/>
            <person name="Nordberg H.P."/>
            <person name="Cantor M.N."/>
            <person name="Hua S.X."/>
        </authorList>
    </citation>
    <scope>NUCLEOTIDE SEQUENCE [LARGE SCALE GENOMIC DNA]</scope>
    <source>
        <strain evidence="1 2">F 1598</strain>
    </source>
</reference>
<organism evidence="1 2">
    <name type="scientific">Piloderma croceum (strain F 1598)</name>
    <dbReference type="NCBI Taxonomy" id="765440"/>
    <lineage>
        <taxon>Eukaryota</taxon>
        <taxon>Fungi</taxon>
        <taxon>Dikarya</taxon>
        <taxon>Basidiomycota</taxon>
        <taxon>Agaricomycotina</taxon>
        <taxon>Agaricomycetes</taxon>
        <taxon>Agaricomycetidae</taxon>
        <taxon>Atheliales</taxon>
        <taxon>Atheliaceae</taxon>
        <taxon>Piloderma</taxon>
    </lineage>
</organism>
<gene>
    <name evidence="1" type="ORF">PILCRDRAFT_815069</name>
</gene>
<keyword evidence="2" id="KW-1185">Reference proteome</keyword>
<dbReference type="AlphaFoldDB" id="A0A0C3GA80"/>
<evidence type="ECO:0000313" key="1">
    <source>
        <dbReference type="EMBL" id="KIM87536.1"/>
    </source>
</evidence>
<proteinExistence type="predicted"/>
<dbReference type="EMBL" id="KN832979">
    <property type="protein sequence ID" value="KIM87536.1"/>
    <property type="molecule type" value="Genomic_DNA"/>
</dbReference>
<feature type="non-terminal residue" evidence="1">
    <location>
        <position position="76"/>
    </location>
</feature>
<dbReference type="HOGENOM" id="CLU_2661292_0_0_1"/>